<dbReference type="EMBL" id="KN838777">
    <property type="protein sequence ID" value="KIJ94813.1"/>
    <property type="molecule type" value="Genomic_DNA"/>
</dbReference>
<dbReference type="OrthoDB" id="3341843at2759"/>
<feature type="domain" description="DUF6533" evidence="2">
    <location>
        <begin position="20"/>
        <end position="65"/>
    </location>
</feature>
<accession>A0A0C9X0H9</accession>
<keyword evidence="1" id="KW-1133">Transmembrane helix</keyword>
<evidence type="ECO:0000313" key="3">
    <source>
        <dbReference type="EMBL" id="KIJ94813.1"/>
    </source>
</evidence>
<name>A0A0C9X0H9_9AGAR</name>
<dbReference type="Proteomes" id="UP000054477">
    <property type="component" value="Unassembled WGS sequence"/>
</dbReference>
<reference evidence="4" key="2">
    <citation type="submission" date="2015-01" db="EMBL/GenBank/DDBJ databases">
        <title>Evolutionary Origins and Diversification of the Mycorrhizal Mutualists.</title>
        <authorList>
            <consortium name="DOE Joint Genome Institute"/>
            <consortium name="Mycorrhizal Genomics Consortium"/>
            <person name="Kohler A."/>
            <person name="Kuo A."/>
            <person name="Nagy L.G."/>
            <person name="Floudas D."/>
            <person name="Copeland A."/>
            <person name="Barry K.W."/>
            <person name="Cichocki N."/>
            <person name="Veneault-Fourrey C."/>
            <person name="LaButti K."/>
            <person name="Lindquist E.A."/>
            <person name="Lipzen A."/>
            <person name="Lundell T."/>
            <person name="Morin E."/>
            <person name="Murat C."/>
            <person name="Riley R."/>
            <person name="Ohm R."/>
            <person name="Sun H."/>
            <person name="Tunlid A."/>
            <person name="Henrissat B."/>
            <person name="Grigoriev I.V."/>
            <person name="Hibbett D.S."/>
            <person name="Martin F."/>
        </authorList>
    </citation>
    <scope>NUCLEOTIDE SEQUENCE [LARGE SCALE GENOMIC DNA]</scope>
    <source>
        <strain evidence="4">LaAM-08-1</strain>
    </source>
</reference>
<proteinExistence type="predicted"/>
<gene>
    <name evidence="3" type="ORF">K443DRAFT_640542</name>
</gene>
<reference evidence="3 4" key="1">
    <citation type="submission" date="2014-04" db="EMBL/GenBank/DDBJ databases">
        <authorList>
            <consortium name="DOE Joint Genome Institute"/>
            <person name="Kuo A."/>
            <person name="Kohler A."/>
            <person name="Nagy L.G."/>
            <person name="Floudas D."/>
            <person name="Copeland A."/>
            <person name="Barry K.W."/>
            <person name="Cichocki N."/>
            <person name="Veneault-Fourrey C."/>
            <person name="LaButti K."/>
            <person name="Lindquist E.A."/>
            <person name="Lipzen A."/>
            <person name="Lundell T."/>
            <person name="Morin E."/>
            <person name="Murat C."/>
            <person name="Sun H."/>
            <person name="Tunlid A."/>
            <person name="Henrissat B."/>
            <person name="Grigoriev I.V."/>
            <person name="Hibbett D.S."/>
            <person name="Martin F."/>
            <person name="Nordberg H.P."/>
            <person name="Cantor M.N."/>
            <person name="Hua S.X."/>
        </authorList>
    </citation>
    <scope>NUCLEOTIDE SEQUENCE [LARGE SCALE GENOMIC DNA]</scope>
    <source>
        <strain evidence="3 4">LaAM-08-1</strain>
    </source>
</reference>
<dbReference type="InterPro" id="IPR045340">
    <property type="entry name" value="DUF6533"/>
</dbReference>
<evidence type="ECO:0000313" key="4">
    <source>
        <dbReference type="Proteomes" id="UP000054477"/>
    </source>
</evidence>
<feature type="transmembrane region" description="Helical" evidence="1">
    <location>
        <begin position="12"/>
        <end position="31"/>
    </location>
</feature>
<organism evidence="3 4">
    <name type="scientific">Laccaria amethystina LaAM-08-1</name>
    <dbReference type="NCBI Taxonomy" id="1095629"/>
    <lineage>
        <taxon>Eukaryota</taxon>
        <taxon>Fungi</taxon>
        <taxon>Dikarya</taxon>
        <taxon>Basidiomycota</taxon>
        <taxon>Agaricomycotina</taxon>
        <taxon>Agaricomycetes</taxon>
        <taxon>Agaricomycetidae</taxon>
        <taxon>Agaricales</taxon>
        <taxon>Agaricineae</taxon>
        <taxon>Hydnangiaceae</taxon>
        <taxon>Laccaria</taxon>
    </lineage>
</organism>
<evidence type="ECO:0000259" key="2">
    <source>
        <dbReference type="Pfam" id="PF20151"/>
    </source>
</evidence>
<dbReference type="Pfam" id="PF20151">
    <property type="entry name" value="DUF6533"/>
    <property type="match status" value="1"/>
</dbReference>
<feature type="transmembrane region" description="Helical" evidence="1">
    <location>
        <begin position="209"/>
        <end position="227"/>
    </location>
</feature>
<feature type="transmembrane region" description="Helical" evidence="1">
    <location>
        <begin position="233"/>
        <end position="259"/>
    </location>
</feature>
<evidence type="ECO:0000256" key="1">
    <source>
        <dbReference type="SAM" id="Phobius"/>
    </source>
</evidence>
<sequence>MFTEVPSLSQVQSYIFVDSCVTIAGLTIVAYDYLCTLKEEISYAWSCPWSMGLILFYLNRYLPFLDQSILLYSDSLEKFKSNVSARTIDVLQALWTINVFDFCRFSVCAKYSLTCGMWERRRWVVASLGTLMSVSILFAICITVFQLKSVTIETTSAGYLVQQSRALTLSVFISILLVESTIGGLTVIRAHKYFRQSRALWVSQVYRNGILYCVCTLLLSLANILLLCTPSSGVYRAILISPTRVFHSIFGNRVMLLILRHRHNILQRNQRGSESTTSSVYLTSVVVDLGWDTNEIELPKRMGSAEEGEED</sequence>
<dbReference type="AlphaFoldDB" id="A0A0C9X0H9"/>
<dbReference type="HOGENOM" id="CLU_035509_11_0_1"/>
<keyword evidence="4" id="KW-1185">Reference proteome</keyword>
<dbReference type="STRING" id="1095629.A0A0C9X0H9"/>
<feature type="transmembrane region" description="Helical" evidence="1">
    <location>
        <begin position="167"/>
        <end position="188"/>
    </location>
</feature>
<feature type="transmembrane region" description="Helical" evidence="1">
    <location>
        <begin position="123"/>
        <end position="147"/>
    </location>
</feature>
<keyword evidence="1" id="KW-0472">Membrane</keyword>
<protein>
    <recommendedName>
        <fullName evidence="2">DUF6533 domain-containing protein</fullName>
    </recommendedName>
</protein>
<keyword evidence="1" id="KW-0812">Transmembrane</keyword>